<feature type="transmembrane region" description="Helical" evidence="3">
    <location>
        <begin position="437"/>
        <end position="458"/>
    </location>
</feature>
<dbReference type="AlphaFoldDB" id="A0A0S2SN90"/>
<dbReference type="PANTHER" id="PTHR43653">
    <property type="entry name" value="CYTOCHROME C ASSEMBLY PROTEIN-RELATED"/>
    <property type="match status" value="1"/>
</dbReference>
<proteinExistence type="inferred from homology"/>
<dbReference type="GO" id="GO:0016020">
    <property type="term" value="C:membrane"/>
    <property type="evidence" value="ECO:0007669"/>
    <property type="project" value="InterPro"/>
</dbReference>
<feature type="transmembrane region" description="Helical" evidence="3">
    <location>
        <begin position="205"/>
        <end position="224"/>
    </location>
</feature>
<dbReference type="PRINTS" id="PR01410">
    <property type="entry name" value="CCBIOGENESIS"/>
</dbReference>
<feature type="transmembrane region" description="Helical" evidence="3">
    <location>
        <begin position="123"/>
        <end position="143"/>
    </location>
</feature>
<feature type="transmembrane region" description="Helical" evidence="3">
    <location>
        <begin position="269"/>
        <end position="288"/>
    </location>
</feature>
<dbReference type="RefSeq" id="WP_060586750.1">
    <property type="nucleotide sequence ID" value="NZ_CP013067.1"/>
</dbReference>
<gene>
    <name evidence="6" type="primary">nrfE</name>
    <name evidence="6" type="ORF">WL1483_3782</name>
</gene>
<feature type="transmembrane region" description="Helical" evidence="3">
    <location>
        <begin position="244"/>
        <end position="260"/>
    </location>
</feature>
<keyword evidence="3" id="KW-1133">Transmembrane helix</keyword>
<dbReference type="KEGG" id="asr:WL1483_3782"/>
<feature type="domain" description="Cytochrome c-type biogenesis protein CcmF C-terminal" evidence="5">
    <location>
        <begin position="310"/>
        <end position="604"/>
    </location>
</feature>
<reference evidence="7" key="1">
    <citation type="submission" date="2015-10" db="EMBL/GenBank/DDBJ databases">
        <title>Complete Genome Sequence of Aeromonas schubertii strain WL1483.</title>
        <authorList>
            <person name="Liu L."/>
        </authorList>
    </citation>
    <scope>NUCLEOTIDE SEQUENCE [LARGE SCALE GENOMIC DNA]</scope>
    <source>
        <strain evidence="7">WL1483</strain>
    </source>
</reference>
<keyword evidence="3" id="KW-0472">Membrane</keyword>
<accession>A0A0S2SN90</accession>
<feature type="transmembrane region" description="Helical" evidence="3">
    <location>
        <begin position="413"/>
        <end position="431"/>
    </location>
</feature>
<sequence>MLPELALMALLLTPLIACWQGLLPWLPQGLGARRLARSLAWSQVVLVGLALLLLAHAFQSDDFTLLYVAQHSNSRLPLPFKLAAVWGGHEGSLLFFLFALCLWNARLGHLAQSLATRARAQSVMGWLIVLLSVYLLTESNPFVRLFPPPFEGRDLNPMLQDVALILHPPLLYLGYVGFAASFALGITALWERRLDGALVRAWRPLARAAWGWLTAGIVLGAWWAYHELGWGGWWFWDPVENASLLPWLFGTALLHALAAFERRGLFGQGVLLLALLTFVMSLLGTFMVRAGVMSSVHAFAIDTNRGERLLLLFGAVALCALLLYGWRGQLDVRRAHFRLLSRESALACALALPLLGAAVVLIGTFYPLIHPLIAHGAISVGPPYFNALFVPLVLLALLGLILLPWLGWQQSRLPRAPWLWLLLALPPTLWLNQGSALLPGMATLLALWLSLTCLHALWRDGLRSAHLAHLALALVVLAASQLAGHTRERGLLLAPGQSATLGQYRVRLDAITPELGPNYSAERYHLTAFKEGKTLGRLFPERRHYSVRTMQMNEVGLLRLPSGDLYAVPGDKQGNRIALRLAYKPGASWLWPGGVLLALAGLLPLGRHFHRKRNQEASCPV</sequence>
<feature type="transmembrane region" description="Helical" evidence="3">
    <location>
        <begin position="38"/>
        <end position="58"/>
    </location>
</feature>
<dbReference type="GO" id="GO:0015232">
    <property type="term" value="F:heme transmembrane transporter activity"/>
    <property type="evidence" value="ECO:0007669"/>
    <property type="project" value="InterPro"/>
</dbReference>
<dbReference type="PRINTS" id="PR01413">
    <property type="entry name" value="NRFEBIOGNSIS"/>
</dbReference>
<dbReference type="PATRIC" id="fig|652.5.peg.2728"/>
<dbReference type="Proteomes" id="UP000058114">
    <property type="component" value="Chromosome"/>
</dbReference>
<evidence type="ECO:0000313" key="6">
    <source>
        <dbReference type="EMBL" id="ALP43201.1"/>
    </source>
</evidence>
<feature type="transmembrane region" description="Helical" evidence="3">
    <location>
        <begin position="6"/>
        <end position="26"/>
    </location>
</feature>
<dbReference type="InterPro" id="IPR003570">
    <property type="entry name" value="Cyt_c_biogenesis_NrfE"/>
</dbReference>
<feature type="transmembrane region" description="Helical" evidence="3">
    <location>
        <begin position="346"/>
        <end position="369"/>
    </location>
</feature>
<dbReference type="NCBIfam" id="NF007691">
    <property type="entry name" value="PRK10369.1"/>
    <property type="match status" value="1"/>
</dbReference>
<keyword evidence="2" id="KW-0201">Cytochrome c-type biogenesis</keyword>
<dbReference type="InterPro" id="IPR003567">
    <property type="entry name" value="Cyt_c_biogenesis"/>
</dbReference>
<dbReference type="InterPro" id="IPR032523">
    <property type="entry name" value="CcmF_C"/>
</dbReference>
<feature type="domain" description="Cytochrome c assembly protein" evidence="4">
    <location>
        <begin position="86"/>
        <end position="290"/>
    </location>
</feature>
<evidence type="ECO:0000256" key="1">
    <source>
        <dbReference type="ARBA" id="ARBA00009186"/>
    </source>
</evidence>
<dbReference type="InterPro" id="IPR002541">
    <property type="entry name" value="Cyt_c_assembly"/>
</dbReference>
<feature type="transmembrane region" description="Helical" evidence="3">
    <location>
        <begin position="163"/>
        <end position="184"/>
    </location>
</feature>
<dbReference type="Pfam" id="PF16327">
    <property type="entry name" value="CcmF_C"/>
    <property type="match status" value="1"/>
</dbReference>
<dbReference type="GO" id="GO:0020037">
    <property type="term" value="F:heme binding"/>
    <property type="evidence" value="ECO:0007669"/>
    <property type="project" value="InterPro"/>
</dbReference>
<evidence type="ECO:0000256" key="3">
    <source>
        <dbReference type="SAM" id="Phobius"/>
    </source>
</evidence>
<dbReference type="PANTHER" id="PTHR43653:SF1">
    <property type="entry name" value="CYTOCHROME C-TYPE BIOGENESIS PROTEIN CCMF"/>
    <property type="match status" value="1"/>
</dbReference>
<evidence type="ECO:0000256" key="2">
    <source>
        <dbReference type="ARBA" id="ARBA00022748"/>
    </source>
</evidence>
<evidence type="ECO:0000259" key="5">
    <source>
        <dbReference type="Pfam" id="PF16327"/>
    </source>
</evidence>
<feature type="transmembrane region" description="Helical" evidence="3">
    <location>
        <begin position="589"/>
        <end position="606"/>
    </location>
</feature>
<feature type="transmembrane region" description="Helical" evidence="3">
    <location>
        <begin position="78"/>
        <end position="103"/>
    </location>
</feature>
<dbReference type="Pfam" id="PF01578">
    <property type="entry name" value="Cytochrom_C_asm"/>
    <property type="match status" value="1"/>
</dbReference>
<evidence type="ECO:0000259" key="4">
    <source>
        <dbReference type="Pfam" id="PF01578"/>
    </source>
</evidence>
<feature type="transmembrane region" description="Helical" evidence="3">
    <location>
        <begin position="308"/>
        <end position="326"/>
    </location>
</feature>
<keyword evidence="3" id="KW-0812">Transmembrane</keyword>
<organism evidence="6 7">
    <name type="scientific">Aeromonas schubertii</name>
    <dbReference type="NCBI Taxonomy" id="652"/>
    <lineage>
        <taxon>Bacteria</taxon>
        <taxon>Pseudomonadati</taxon>
        <taxon>Pseudomonadota</taxon>
        <taxon>Gammaproteobacteria</taxon>
        <taxon>Aeromonadales</taxon>
        <taxon>Aeromonadaceae</taxon>
        <taxon>Aeromonas</taxon>
    </lineage>
</organism>
<reference evidence="6 7" key="2">
    <citation type="journal article" date="2016" name="Genome Announc.">
        <title>Complete Genome Sequence of the Highly Virulent Aeromonas schubertii Strain WL1483, Isolated from Diseased Snakehead Fish (Channa argus) in China.</title>
        <authorList>
            <person name="Liu L."/>
            <person name="Li N."/>
            <person name="Zhang D."/>
            <person name="Fu X."/>
            <person name="Shi C."/>
            <person name="Lin Q."/>
            <person name="Hao G."/>
        </authorList>
    </citation>
    <scope>NUCLEOTIDE SEQUENCE [LARGE SCALE GENOMIC DNA]</scope>
    <source>
        <strain evidence="6 7">WL1483</strain>
    </source>
</reference>
<dbReference type="GO" id="GO:0017004">
    <property type="term" value="P:cytochrome complex assembly"/>
    <property type="evidence" value="ECO:0007669"/>
    <property type="project" value="UniProtKB-KW"/>
</dbReference>
<comment type="similarity">
    <text evidence="1">Belongs to the CcmF/CycK/Ccl1/NrfE/CcsA family.</text>
</comment>
<name>A0A0S2SN90_9GAMM</name>
<evidence type="ECO:0000313" key="7">
    <source>
        <dbReference type="Proteomes" id="UP000058114"/>
    </source>
</evidence>
<dbReference type="EMBL" id="CP013067">
    <property type="protein sequence ID" value="ALP43201.1"/>
    <property type="molecule type" value="Genomic_DNA"/>
</dbReference>
<feature type="transmembrane region" description="Helical" evidence="3">
    <location>
        <begin position="384"/>
        <end position="406"/>
    </location>
</feature>
<feature type="transmembrane region" description="Helical" evidence="3">
    <location>
        <begin position="465"/>
        <end position="483"/>
    </location>
</feature>
<protein>
    <submittedName>
        <fullName evidence="6">Cytochrome c-type biogenesis protein CcmF</fullName>
    </submittedName>
</protein>